<dbReference type="InterPro" id="IPR011042">
    <property type="entry name" value="6-blade_b-propeller_TolB-like"/>
</dbReference>
<feature type="signal peptide" evidence="1">
    <location>
        <begin position="1"/>
        <end position="31"/>
    </location>
</feature>
<dbReference type="InterPro" id="IPR011041">
    <property type="entry name" value="Quinoprot_gluc/sorb_DH_b-prop"/>
</dbReference>
<keyword evidence="1" id="KW-0732">Signal</keyword>
<feature type="chain" id="PRO_5010194418" evidence="1">
    <location>
        <begin position="32"/>
        <end position="403"/>
    </location>
</feature>
<evidence type="ECO:0000313" key="3">
    <source>
        <dbReference type="EMBL" id="SEC06910.1"/>
    </source>
</evidence>
<reference evidence="3 4" key="1">
    <citation type="submission" date="2016-10" db="EMBL/GenBank/DDBJ databases">
        <authorList>
            <person name="de Groot N.N."/>
        </authorList>
    </citation>
    <scope>NUCLEOTIDE SEQUENCE [LARGE SCALE GENOMIC DNA]</scope>
    <source>
        <strain evidence="3 4">AB35.6</strain>
    </source>
</reference>
<dbReference type="InterPro" id="IPR054539">
    <property type="entry name" value="Beta-prop_PDH"/>
</dbReference>
<gene>
    <name evidence="3" type="ORF">SAMN05443244_2566</name>
</gene>
<dbReference type="AlphaFoldDB" id="A0A1H4PHU2"/>
<accession>A0A1H4PHU2</accession>
<dbReference type="Proteomes" id="UP000182409">
    <property type="component" value="Unassembled WGS sequence"/>
</dbReference>
<evidence type="ECO:0000313" key="4">
    <source>
        <dbReference type="Proteomes" id="UP000182409"/>
    </source>
</evidence>
<protein>
    <submittedName>
        <fullName evidence="3">Glucose/arabinose dehydrogenase, beta-propeller fold</fullName>
    </submittedName>
</protein>
<organism evidence="3 4">
    <name type="scientific">Terriglobus roseus</name>
    <dbReference type="NCBI Taxonomy" id="392734"/>
    <lineage>
        <taxon>Bacteria</taxon>
        <taxon>Pseudomonadati</taxon>
        <taxon>Acidobacteriota</taxon>
        <taxon>Terriglobia</taxon>
        <taxon>Terriglobales</taxon>
        <taxon>Acidobacteriaceae</taxon>
        <taxon>Terriglobus</taxon>
    </lineage>
</organism>
<evidence type="ECO:0000256" key="1">
    <source>
        <dbReference type="SAM" id="SignalP"/>
    </source>
</evidence>
<dbReference type="Gene3D" id="2.120.10.30">
    <property type="entry name" value="TolB, C-terminal domain"/>
    <property type="match status" value="1"/>
</dbReference>
<dbReference type="PROSITE" id="PS51257">
    <property type="entry name" value="PROKAR_LIPOPROTEIN"/>
    <property type="match status" value="1"/>
</dbReference>
<dbReference type="EMBL" id="FNSD01000001">
    <property type="protein sequence ID" value="SEC06910.1"/>
    <property type="molecule type" value="Genomic_DNA"/>
</dbReference>
<proteinExistence type="predicted"/>
<name>A0A1H4PHU2_9BACT</name>
<dbReference type="SUPFAM" id="SSF50952">
    <property type="entry name" value="Soluble quinoprotein glucose dehydrogenase"/>
    <property type="match status" value="1"/>
</dbReference>
<dbReference type="Pfam" id="PF22807">
    <property type="entry name" value="TrAA12"/>
    <property type="match status" value="1"/>
</dbReference>
<evidence type="ECO:0000259" key="2">
    <source>
        <dbReference type="Pfam" id="PF22807"/>
    </source>
</evidence>
<dbReference type="PANTHER" id="PTHR19328">
    <property type="entry name" value="HEDGEHOG-INTERACTING PROTEIN"/>
    <property type="match status" value="1"/>
</dbReference>
<feature type="domain" description="Pyrroloquinoline quinone-dependent pyranose dehydrogenase beta-propeller" evidence="2">
    <location>
        <begin position="63"/>
        <end position="399"/>
    </location>
</feature>
<dbReference type="PANTHER" id="PTHR19328:SF53">
    <property type="entry name" value="MEMBRANE PROTEIN"/>
    <property type="match status" value="1"/>
</dbReference>
<sequence length="403" mass="43433">MGVPGIRRDMKRTLASLATAAVLLSSCSLYGQTMPNPNKDTHEVSVVLPAPLPATPENIAKLKLPAGFHIAKFAEGLQSPRVVVVSPAGNIYVSSRDAGTITMVSPDGTTKKQVLALQDVHGMVVHNGTLYYVTINEAYSAPINADGTLGTSKLIIRGLPDAGQHVDRTLAVGPDNKLYLSVGSTCNTCDEHNKAQATMQRFNLDGTGQETFATGLRNTIGFNFQPSTGSMYGWDDGVDWQGDKVQREELNKIEMGKEYGWPYILADGERNLYLTPPHGVTMEQWDAKTTRPVLTWTAHASGMQLIFLNGAGLPADYNGDALASMHGSWGANPPSGYEVVRIHFEGATAKTITPFAEGFLMPARGGSGWARFARPFGLAQMQDGSILLGDEQNGILYRISYSK</sequence>